<sequence>MHGLRTVPPLTHPPSAKSYTQIPWLYSGPKRYGSLLTRFEHTGLLYMGHFGVGNQHNLTPNYGHTEVVHSCCMTQLVK</sequence>
<evidence type="ECO:0000313" key="1">
    <source>
        <dbReference type="EMBL" id="CDW21220.1"/>
    </source>
</evidence>
<dbReference type="EMBL" id="HACA01003858">
    <property type="protein sequence ID" value="CDW21219.1"/>
    <property type="molecule type" value="Transcribed_RNA"/>
</dbReference>
<protein>
    <submittedName>
        <fullName evidence="1">Uncharacterized protein</fullName>
    </submittedName>
</protein>
<organism evidence="1">
    <name type="scientific">Lepeophtheirus salmonis</name>
    <name type="common">Salmon louse</name>
    <name type="synonym">Caligus salmonis</name>
    <dbReference type="NCBI Taxonomy" id="72036"/>
    <lineage>
        <taxon>Eukaryota</taxon>
        <taxon>Metazoa</taxon>
        <taxon>Ecdysozoa</taxon>
        <taxon>Arthropoda</taxon>
        <taxon>Crustacea</taxon>
        <taxon>Multicrustacea</taxon>
        <taxon>Hexanauplia</taxon>
        <taxon>Copepoda</taxon>
        <taxon>Siphonostomatoida</taxon>
        <taxon>Caligidae</taxon>
        <taxon>Lepeophtheirus</taxon>
    </lineage>
</organism>
<name>A0A0K2T5X6_LEPSM</name>
<proteinExistence type="predicted"/>
<accession>A0A0K2T5X6</accession>
<dbReference type="AlphaFoldDB" id="A0A0K2T5X6"/>
<dbReference type="EMBL" id="HACA01003859">
    <property type="protein sequence ID" value="CDW21220.1"/>
    <property type="molecule type" value="Transcribed_RNA"/>
</dbReference>
<reference evidence="1" key="1">
    <citation type="submission" date="2014-05" db="EMBL/GenBank/DDBJ databases">
        <authorList>
            <person name="Chronopoulou M."/>
        </authorList>
    </citation>
    <scope>NUCLEOTIDE SEQUENCE</scope>
    <source>
        <tissue evidence="1">Whole organism</tissue>
    </source>
</reference>